<dbReference type="SUPFAM" id="SSF56349">
    <property type="entry name" value="DNA breaking-rejoining enzymes"/>
    <property type="match status" value="1"/>
</dbReference>
<organism evidence="6 7">
    <name type="scientific">Jiangella anatolica</name>
    <dbReference type="NCBI Taxonomy" id="2670374"/>
    <lineage>
        <taxon>Bacteria</taxon>
        <taxon>Bacillati</taxon>
        <taxon>Actinomycetota</taxon>
        <taxon>Actinomycetes</taxon>
        <taxon>Jiangellales</taxon>
        <taxon>Jiangellaceae</taxon>
        <taxon>Jiangella</taxon>
    </lineage>
</organism>
<feature type="compositionally biased region" description="Basic residues" evidence="4">
    <location>
        <begin position="50"/>
        <end position="64"/>
    </location>
</feature>
<dbReference type="AlphaFoldDB" id="A0A2W2C7K7"/>
<dbReference type="GO" id="GO:0003677">
    <property type="term" value="F:DNA binding"/>
    <property type="evidence" value="ECO:0007669"/>
    <property type="project" value="UniProtKB-KW"/>
</dbReference>
<dbReference type="Proteomes" id="UP000248764">
    <property type="component" value="Unassembled WGS sequence"/>
</dbReference>
<dbReference type="PANTHER" id="PTHR30349">
    <property type="entry name" value="PHAGE INTEGRASE-RELATED"/>
    <property type="match status" value="1"/>
</dbReference>
<dbReference type="PROSITE" id="PS51898">
    <property type="entry name" value="TYR_RECOMBINASE"/>
    <property type="match status" value="1"/>
</dbReference>
<dbReference type="InterPro" id="IPR013762">
    <property type="entry name" value="Integrase-like_cat_sf"/>
</dbReference>
<evidence type="ECO:0000313" key="6">
    <source>
        <dbReference type="EMBL" id="PZF84147.1"/>
    </source>
</evidence>
<dbReference type="Gene3D" id="1.10.150.130">
    <property type="match status" value="1"/>
</dbReference>
<feature type="compositionally biased region" description="Basic and acidic residues" evidence="4">
    <location>
        <begin position="74"/>
        <end position="85"/>
    </location>
</feature>
<dbReference type="InterPro" id="IPR010998">
    <property type="entry name" value="Integrase_recombinase_N"/>
</dbReference>
<keyword evidence="3" id="KW-0233">DNA recombination</keyword>
<proteinExistence type="inferred from homology"/>
<evidence type="ECO:0000313" key="7">
    <source>
        <dbReference type="Proteomes" id="UP000248764"/>
    </source>
</evidence>
<feature type="region of interest" description="Disordered" evidence="4">
    <location>
        <begin position="43"/>
        <end position="87"/>
    </location>
</feature>
<evidence type="ECO:0000256" key="2">
    <source>
        <dbReference type="ARBA" id="ARBA00023125"/>
    </source>
</evidence>
<reference evidence="6 7" key="1">
    <citation type="submission" date="2018-01" db="EMBL/GenBank/DDBJ databases">
        <title>Draft genome sequence of Jiangella sp. GTF31.</title>
        <authorList>
            <person name="Sahin N."/>
            <person name="Ay H."/>
            <person name="Saygin H."/>
        </authorList>
    </citation>
    <scope>NUCLEOTIDE SEQUENCE [LARGE SCALE GENOMIC DNA]</scope>
    <source>
        <strain evidence="6 7">GTF31</strain>
    </source>
</reference>
<dbReference type="EMBL" id="POTW01000018">
    <property type="protein sequence ID" value="PZF84147.1"/>
    <property type="molecule type" value="Genomic_DNA"/>
</dbReference>
<name>A0A2W2C7K7_9ACTN</name>
<evidence type="ECO:0000259" key="5">
    <source>
        <dbReference type="PROSITE" id="PS51898"/>
    </source>
</evidence>
<comment type="similarity">
    <text evidence="1">Belongs to the 'phage' integrase family.</text>
</comment>
<feature type="domain" description="Tyr recombinase" evidence="5">
    <location>
        <begin position="246"/>
        <end position="454"/>
    </location>
</feature>
<protein>
    <recommendedName>
        <fullName evidence="5">Tyr recombinase domain-containing protein</fullName>
    </recommendedName>
</protein>
<evidence type="ECO:0000256" key="1">
    <source>
        <dbReference type="ARBA" id="ARBA00008857"/>
    </source>
</evidence>
<dbReference type="InterPro" id="IPR050090">
    <property type="entry name" value="Tyrosine_recombinase_XerCD"/>
</dbReference>
<evidence type="ECO:0000256" key="4">
    <source>
        <dbReference type="SAM" id="MobiDB-lite"/>
    </source>
</evidence>
<gene>
    <name evidence="6" type="ORF">C1I92_09870</name>
</gene>
<dbReference type="GO" id="GO:0006310">
    <property type="term" value="P:DNA recombination"/>
    <property type="evidence" value="ECO:0007669"/>
    <property type="project" value="UniProtKB-KW"/>
</dbReference>
<accession>A0A2W2C7K7</accession>
<keyword evidence="7" id="KW-1185">Reference proteome</keyword>
<comment type="caution">
    <text evidence="6">The sequence shown here is derived from an EMBL/GenBank/DDBJ whole genome shotgun (WGS) entry which is preliminary data.</text>
</comment>
<dbReference type="PANTHER" id="PTHR30349:SF64">
    <property type="entry name" value="PROPHAGE INTEGRASE INTD-RELATED"/>
    <property type="match status" value="1"/>
</dbReference>
<evidence type="ECO:0000256" key="3">
    <source>
        <dbReference type="ARBA" id="ARBA00023172"/>
    </source>
</evidence>
<dbReference type="InterPro" id="IPR002104">
    <property type="entry name" value="Integrase_catalytic"/>
</dbReference>
<dbReference type="GO" id="GO:0015074">
    <property type="term" value="P:DNA integration"/>
    <property type="evidence" value="ECO:0007669"/>
    <property type="project" value="InterPro"/>
</dbReference>
<keyword evidence="2" id="KW-0238">DNA-binding</keyword>
<dbReference type="Gene3D" id="1.10.443.10">
    <property type="entry name" value="Intergrase catalytic core"/>
    <property type="match status" value="1"/>
</dbReference>
<sequence>MLITSVYVCKLWPREEPANARVQFPRSHLERLQDRAVLGPRLLETVLQHPSRRRPPRGRARRHGGSGSQALPHNRGDAGEVHREGVSQGRALLSHSNQPLGPRSLVHQCPRCPLGRAASVRGGVPGHPPGHGDRGGCVTTNSTRLDEAIEQWLASRKAQGIRSGLANDRSTLLNFLTVVGNIYPKSITPRHIDMWLEANAEKWQASSRKVNIHRLSAFQEWCRDRNLMPRNVDVLKGRRKVKVPRKRRPRVPKEEFAEILDRARVPRDRIMLALGLFLMVRANEMVRIQWGHVGDHHILVDRSKTGDYTDELPIGPDLAEELARWRREVCVRMGVTAPGPRWYIVCQMLAPTERNDEGQWTRNTNWTLRPDEPLRRPLVRVKNLLRMVGIEEPGTGMHTLRRSGARALLEQLLAEGMGDGAVLVVQNMLGHEGPDMTLKYVGWETGRAMRDKVVLGRRIIPVDSGGDVIELRQRGSG</sequence>
<dbReference type="InterPro" id="IPR011010">
    <property type="entry name" value="DNA_brk_join_enz"/>
</dbReference>